<organism evidence="16 17">
    <name type="scientific">Rhodococcus qingshengii</name>
    <dbReference type="NCBI Taxonomy" id="334542"/>
    <lineage>
        <taxon>Bacteria</taxon>
        <taxon>Bacillati</taxon>
        <taxon>Actinomycetota</taxon>
        <taxon>Actinomycetes</taxon>
        <taxon>Mycobacteriales</taxon>
        <taxon>Nocardiaceae</taxon>
        <taxon>Rhodococcus</taxon>
        <taxon>Rhodococcus erythropolis group</taxon>
    </lineage>
</organism>
<feature type="domain" description="RecA family profile 1" evidence="14">
    <location>
        <begin position="74"/>
        <end position="225"/>
    </location>
</feature>
<dbReference type="HAMAP" id="MF_01498">
    <property type="entry name" value="RadA_bact"/>
    <property type="match status" value="1"/>
</dbReference>
<evidence type="ECO:0000256" key="1">
    <source>
        <dbReference type="ARBA" id="ARBA00022723"/>
    </source>
</evidence>
<dbReference type="Pfam" id="PF13541">
    <property type="entry name" value="ChlI"/>
    <property type="match status" value="1"/>
</dbReference>
<dbReference type="GO" id="GO:0008270">
    <property type="term" value="F:zinc ion binding"/>
    <property type="evidence" value="ECO:0007669"/>
    <property type="project" value="UniProtKB-KW"/>
</dbReference>
<evidence type="ECO:0000313" key="17">
    <source>
        <dbReference type="Proteomes" id="UP000230886"/>
    </source>
</evidence>
<dbReference type="Proteomes" id="UP001217325">
    <property type="component" value="Unassembled WGS sequence"/>
</dbReference>
<dbReference type="GO" id="GO:0005829">
    <property type="term" value="C:cytosol"/>
    <property type="evidence" value="ECO:0007669"/>
    <property type="project" value="TreeGrafter"/>
</dbReference>
<feature type="region of interest" description="Lon-protease-like" evidence="11">
    <location>
        <begin position="361"/>
        <end position="477"/>
    </location>
</feature>
<comment type="similarity">
    <text evidence="11 13">Belongs to the RecA family. RadA subfamily.</text>
</comment>
<keyword evidence="1 11" id="KW-0479">Metal-binding</keyword>
<dbReference type="AlphaFoldDB" id="A0A069JDR1"/>
<evidence type="ECO:0000256" key="13">
    <source>
        <dbReference type="RuleBase" id="RU003555"/>
    </source>
</evidence>
<keyword evidence="3 11" id="KW-0227">DNA damage</keyword>
<dbReference type="InterPro" id="IPR004504">
    <property type="entry name" value="DNA_repair_RadA"/>
</dbReference>
<evidence type="ECO:0000256" key="12">
    <source>
        <dbReference type="NCBIfam" id="TIGR00416"/>
    </source>
</evidence>
<comment type="caution">
    <text evidence="16">The sequence shown here is derived from an EMBL/GenBank/DDBJ whole genome shotgun (WGS) entry which is preliminary data.</text>
</comment>
<dbReference type="InterPro" id="IPR020588">
    <property type="entry name" value="RecA_ATP-bd"/>
</dbReference>
<dbReference type="PANTHER" id="PTHR32472:SF10">
    <property type="entry name" value="DNA REPAIR PROTEIN RADA-LIKE PROTEIN"/>
    <property type="match status" value="1"/>
</dbReference>
<dbReference type="Pfam" id="PF13481">
    <property type="entry name" value="AAA_25"/>
    <property type="match status" value="1"/>
</dbReference>
<protein>
    <recommendedName>
        <fullName evidence="11 12">DNA repair protein RadA</fullName>
    </recommendedName>
</protein>
<dbReference type="Proteomes" id="UP000230886">
    <property type="component" value="Unassembled WGS sequence"/>
</dbReference>
<evidence type="ECO:0000313" key="15">
    <source>
        <dbReference type="EMBL" id="MDE8643491.1"/>
    </source>
</evidence>
<sequence>MAKVKSNYRCSECQSVVPKWVGRCPDCDSWGSMTEVAVVAPVASRAGASLAKAGSSAVLPTTPATPLTQIDSTSTQAKPTGIGELDRVLGGGVVPGSVVLLAGEPGVGKSTLLLEVVYRWAMRSADDRALYVTGEESAGQVRLRADRTNSVHERMYLAAESDLATILGHIEQVKPTLVIVDSVQTMLAADVDGVVGGVTQVKAVTSALTSLAKASGIPVLLIGHVTKDGAVAGPRSLEHLVDVVLHFEGDKHSTLRMVRGVKNRFGAADEVGCFELSEQGINEISDPSGLFLHHREEAVEGTAVTVMMDGKRPLLGEVQALVAATPLPTPRRAVSGLDTARVAMVLAVLERRVGVSISKADVYAATVGGMRMTEPGADLALAIAVASAVKAKPVPKGLVILGEVGLAGEVRRVAGVNRRLIEAARLGFTSAIVPVDSGPNIPGMRVNEVANLAEALAYAGLMGGKQAPSRPKLTPVK</sequence>
<reference evidence="16 17" key="1">
    <citation type="submission" date="2017-07" db="EMBL/GenBank/DDBJ databases">
        <title>Draft sequence of Rhodococcus enclensis 23b-28.</title>
        <authorList>
            <person name="Besaury L."/>
            <person name="Sancelme M."/>
            <person name="Amato P."/>
            <person name="Lallement A."/>
            <person name="Delort A.-M."/>
        </authorList>
    </citation>
    <scope>NUCLEOTIDE SEQUENCE [LARGE SCALE GENOMIC DNA]</scope>
    <source>
        <strain evidence="16 17">23b-28</strain>
    </source>
</reference>
<dbReference type="SMART" id="SM00382">
    <property type="entry name" value="AAA"/>
    <property type="match status" value="1"/>
</dbReference>
<dbReference type="Gene3D" id="3.40.50.300">
    <property type="entry name" value="P-loop containing nucleotide triphosphate hydrolases"/>
    <property type="match status" value="1"/>
</dbReference>
<dbReference type="InterPro" id="IPR027417">
    <property type="entry name" value="P-loop_NTPase"/>
</dbReference>
<dbReference type="RefSeq" id="WP_003945739.1">
    <property type="nucleotide sequence ID" value="NZ_AP023172.1"/>
</dbReference>
<dbReference type="GO" id="GO:0140664">
    <property type="term" value="F:ATP-dependent DNA damage sensor activity"/>
    <property type="evidence" value="ECO:0007669"/>
    <property type="project" value="InterPro"/>
</dbReference>
<keyword evidence="2 11" id="KW-0547">Nucleotide-binding</keyword>
<keyword evidence="4 13" id="KW-0863">Zinc-finger</keyword>
<keyword evidence="10 11" id="KW-0234">DNA repair</keyword>
<comment type="function">
    <text evidence="11">Plays a role in repairing double-strand DNA breaks, probably involving stabilizing or processing branched DNA or blocked replication forks.</text>
</comment>
<dbReference type="EMBL" id="JARDXE010000001">
    <property type="protein sequence ID" value="MDE8643491.1"/>
    <property type="molecule type" value="Genomic_DNA"/>
</dbReference>
<feature type="short sequence motif" description="RadA KNRFG motif" evidence="11">
    <location>
        <begin position="262"/>
        <end position="266"/>
    </location>
</feature>
<accession>A0A069JDR1</accession>
<dbReference type="GO" id="GO:0000725">
    <property type="term" value="P:recombinational repair"/>
    <property type="evidence" value="ECO:0007669"/>
    <property type="project" value="UniProtKB-UniRule"/>
</dbReference>
<keyword evidence="9 11" id="KW-0238">DNA-binding</keyword>
<dbReference type="FunFam" id="3.40.50.300:FF:000050">
    <property type="entry name" value="DNA repair protein RadA"/>
    <property type="match status" value="1"/>
</dbReference>
<dbReference type="PANTHER" id="PTHR32472">
    <property type="entry name" value="DNA REPAIR PROTEIN RADA"/>
    <property type="match status" value="1"/>
</dbReference>
<gene>
    <name evidence="11 15" type="primary">radA</name>
    <name evidence="16" type="ORF">CHR55_16235</name>
    <name evidence="15" type="ORF">PXH69_00935</name>
</gene>
<evidence type="ECO:0000256" key="11">
    <source>
        <dbReference type="HAMAP-Rule" id="MF_01498"/>
    </source>
</evidence>
<evidence type="ECO:0000256" key="7">
    <source>
        <dbReference type="ARBA" id="ARBA00022840"/>
    </source>
</evidence>
<dbReference type="InterPro" id="IPR014721">
    <property type="entry name" value="Ribsml_uS5_D2-typ_fold_subgr"/>
</dbReference>
<comment type="function">
    <text evidence="13">DNA-dependent ATPase involved in processing of recombination intermediates, plays a role in repairing DNA breaks. Stimulates the branch migration of RecA-mediated strand transfer reactions, allowing the 3' invading strand to extend heteroduplex DNA faster. Binds ssDNA in the presence of ADP but not other nucleotides, has ATPase activity that is stimulated by ssDNA and various branched DNA structures, but inhibited by SSB. Does not have RecA's homology-searching function.</text>
</comment>
<dbReference type="NCBIfam" id="TIGR00416">
    <property type="entry name" value="sms"/>
    <property type="match status" value="1"/>
</dbReference>
<dbReference type="EMBL" id="NOVD01000010">
    <property type="protein sequence ID" value="PCK26152.1"/>
    <property type="molecule type" value="Genomic_DNA"/>
</dbReference>
<dbReference type="GO" id="GO:0016787">
    <property type="term" value="F:hydrolase activity"/>
    <property type="evidence" value="ECO:0007669"/>
    <property type="project" value="UniProtKB-KW"/>
</dbReference>
<keyword evidence="7 11" id="KW-0067">ATP-binding</keyword>
<evidence type="ECO:0000313" key="16">
    <source>
        <dbReference type="EMBL" id="PCK26152.1"/>
    </source>
</evidence>
<dbReference type="InterPro" id="IPR003593">
    <property type="entry name" value="AAA+_ATPase"/>
</dbReference>
<proteinExistence type="inferred from homology"/>
<evidence type="ECO:0000256" key="5">
    <source>
        <dbReference type="ARBA" id="ARBA00022801"/>
    </source>
</evidence>
<keyword evidence="5" id="KW-0378">Hydrolase</keyword>
<keyword evidence="8 11" id="KW-0346">Stress response</keyword>
<evidence type="ECO:0000256" key="3">
    <source>
        <dbReference type="ARBA" id="ARBA00022763"/>
    </source>
</evidence>
<accession>A0A2A5J9X8</accession>
<reference evidence="15" key="2">
    <citation type="submission" date="2023-02" db="EMBL/GenBank/DDBJ databases">
        <title>A novel hydrolase synthesized by Rhodococcus erythropolis HQ is responsible for the detoxification of Zearalenone.</title>
        <authorList>
            <person name="Hu J."/>
            <person name="Xu J."/>
        </authorList>
    </citation>
    <scope>NUCLEOTIDE SEQUENCE</scope>
    <source>
        <strain evidence="15">HQ</strain>
    </source>
</reference>
<dbReference type="SUPFAM" id="SSF52540">
    <property type="entry name" value="P-loop containing nucleoside triphosphate hydrolases"/>
    <property type="match status" value="1"/>
</dbReference>
<dbReference type="GeneID" id="57489090"/>
<evidence type="ECO:0000256" key="4">
    <source>
        <dbReference type="ARBA" id="ARBA00022771"/>
    </source>
</evidence>
<evidence type="ECO:0000256" key="2">
    <source>
        <dbReference type="ARBA" id="ARBA00022741"/>
    </source>
</evidence>
<comment type="domain">
    <text evidence="11">The middle region has homology to RecA with ATPase motifs including the RadA KNRFG motif, while the C-terminus is homologous to Lon protease.</text>
</comment>
<evidence type="ECO:0000256" key="6">
    <source>
        <dbReference type="ARBA" id="ARBA00022833"/>
    </source>
</evidence>
<dbReference type="InterPro" id="IPR041166">
    <property type="entry name" value="Rubredoxin_2"/>
</dbReference>
<evidence type="ECO:0000259" key="14">
    <source>
        <dbReference type="PROSITE" id="PS50162"/>
    </source>
</evidence>
<dbReference type="PRINTS" id="PR01874">
    <property type="entry name" value="DNAREPAIRADA"/>
</dbReference>
<evidence type="ECO:0000256" key="9">
    <source>
        <dbReference type="ARBA" id="ARBA00023125"/>
    </source>
</evidence>
<dbReference type="GO" id="GO:0003684">
    <property type="term" value="F:damaged DNA binding"/>
    <property type="evidence" value="ECO:0007669"/>
    <property type="project" value="InterPro"/>
</dbReference>
<evidence type="ECO:0000256" key="8">
    <source>
        <dbReference type="ARBA" id="ARBA00023016"/>
    </source>
</evidence>
<dbReference type="Gene3D" id="3.30.230.10">
    <property type="match status" value="1"/>
</dbReference>
<name>A0A069JDR1_RHOSG</name>
<dbReference type="Pfam" id="PF18073">
    <property type="entry name" value="Zn_ribbon_LapB"/>
    <property type="match status" value="1"/>
</dbReference>
<evidence type="ECO:0000256" key="10">
    <source>
        <dbReference type="ARBA" id="ARBA00023204"/>
    </source>
</evidence>
<dbReference type="GeneID" id="93802821"/>
<dbReference type="SUPFAM" id="SSF54211">
    <property type="entry name" value="Ribosomal protein S5 domain 2-like"/>
    <property type="match status" value="1"/>
</dbReference>
<dbReference type="PROSITE" id="PS50162">
    <property type="entry name" value="RECA_2"/>
    <property type="match status" value="1"/>
</dbReference>
<keyword evidence="6 13" id="KW-0862">Zinc</keyword>
<dbReference type="InterPro" id="IPR020568">
    <property type="entry name" value="Ribosomal_Su5_D2-typ_SF"/>
</dbReference>
<feature type="binding site" evidence="11">
    <location>
        <begin position="103"/>
        <end position="110"/>
    </location>
    <ligand>
        <name>ATP</name>
        <dbReference type="ChEBI" id="CHEBI:30616"/>
    </ligand>
</feature>
<dbReference type="GO" id="GO:0005524">
    <property type="term" value="F:ATP binding"/>
    <property type="evidence" value="ECO:0007669"/>
    <property type="project" value="UniProtKB-UniRule"/>
</dbReference>